<keyword evidence="5 6" id="KW-0472">Membrane</keyword>
<dbReference type="Pfam" id="PF03606">
    <property type="entry name" value="DcuC"/>
    <property type="match status" value="1"/>
</dbReference>
<organism evidence="7">
    <name type="scientific">marine sediment metagenome</name>
    <dbReference type="NCBI Taxonomy" id="412755"/>
    <lineage>
        <taxon>unclassified sequences</taxon>
        <taxon>metagenomes</taxon>
        <taxon>ecological metagenomes</taxon>
    </lineage>
</organism>
<evidence type="ECO:0000256" key="5">
    <source>
        <dbReference type="ARBA" id="ARBA00023136"/>
    </source>
</evidence>
<evidence type="ECO:0000313" key="7">
    <source>
        <dbReference type="EMBL" id="GAG00112.1"/>
    </source>
</evidence>
<feature type="transmembrane region" description="Helical" evidence="6">
    <location>
        <begin position="50"/>
        <end position="70"/>
    </location>
</feature>
<keyword evidence="4 6" id="KW-1133">Transmembrane helix</keyword>
<accession>X0ULF5</accession>
<dbReference type="EMBL" id="BARS01027640">
    <property type="protein sequence ID" value="GAG00112.1"/>
    <property type="molecule type" value="Genomic_DNA"/>
</dbReference>
<keyword evidence="2" id="KW-1003">Cell membrane</keyword>
<comment type="caution">
    <text evidence="7">The sequence shown here is derived from an EMBL/GenBank/DDBJ whole genome shotgun (WGS) entry which is preliminary data.</text>
</comment>
<feature type="transmembrane region" description="Helical" evidence="6">
    <location>
        <begin position="20"/>
        <end position="38"/>
    </location>
</feature>
<evidence type="ECO:0000256" key="6">
    <source>
        <dbReference type="SAM" id="Phobius"/>
    </source>
</evidence>
<evidence type="ECO:0000256" key="4">
    <source>
        <dbReference type="ARBA" id="ARBA00022989"/>
    </source>
</evidence>
<name>X0ULF5_9ZZZZ</name>
<proteinExistence type="predicted"/>
<evidence type="ECO:0000256" key="1">
    <source>
        <dbReference type="ARBA" id="ARBA00004651"/>
    </source>
</evidence>
<sequence length="75" mass="8064">DFAGVDRSLVVTAFQSASGLLNLVNPTFAVVMGGLALGRVGYHKWLRFTLPLMIILLIVYAVVLSIGVFVPGQIF</sequence>
<reference evidence="7" key="1">
    <citation type="journal article" date="2014" name="Front. Microbiol.">
        <title>High frequency of phylogenetically diverse reductive dehalogenase-homologous genes in deep subseafloor sedimentary metagenomes.</title>
        <authorList>
            <person name="Kawai M."/>
            <person name="Futagami T."/>
            <person name="Toyoda A."/>
            <person name="Takaki Y."/>
            <person name="Nishi S."/>
            <person name="Hori S."/>
            <person name="Arai W."/>
            <person name="Tsubouchi T."/>
            <person name="Morono Y."/>
            <person name="Uchiyama I."/>
            <person name="Ito T."/>
            <person name="Fujiyama A."/>
            <person name="Inagaki F."/>
            <person name="Takami H."/>
        </authorList>
    </citation>
    <scope>NUCLEOTIDE SEQUENCE</scope>
    <source>
        <strain evidence="7">Expedition CK06-06</strain>
    </source>
</reference>
<evidence type="ECO:0000256" key="3">
    <source>
        <dbReference type="ARBA" id="ARBA00022692"/>
    </source>
</evidence>
<keyword evidence="3 6" id="KW-0812">Transmembrane</keyword>
<evidence type="ECO:0000256" key="2">
    <source>
        <dbReference type="ARBA" id="ARBA00022475"/>
    </source>
</evidence>
<comment type="subcellular location">
    <subcellularLocation>
        <location evidence="1">Cell membrane</location>
        <topology evidence="1">Multi-pass membrane protein</topology>
    </subcellularLocation>
</comment>
<dbReference type="InterPro" id="IPR018385">
    <property type="entry name" value="C4_dicarb_anaerob_car-like"/>
</dbReference>
<gene>
    <name evidence="7" type="ORF">S01H1_43390</name>
</gene>
<dbReference type="AlphaFoldDB" id="X0ULF5"/>
<feature type="non-terminal residue" evidence="7">
    <location>
        <position position="1"/>
    </location>
</feature>
<evidence type="ECO:0008006" key="8">
    <source>
        <dbReference type="Google" id="ProtNLM"/>
    </source>
</evidence>
<protein>
    <recommendedName>
        <fullName evidence="8">YfcC family protein</fullName>
    </recommendedName>
</protein>
<dbReference type="GO" id="GO:0005886">
    <property type="term" value="C:plasma membrane"/>
    <property type="evidence" value="ECO:0007669"/>
    <property type="project" value="UniProtKB-SubCell"/>
</dbReference>